<protein>
    <recommendedName>
        <fullName evidence="9">TonB C-terminal domain-containing protein</fullName>
    </recommendedName>
</protein>
<evidence type="ECO:0008006" key="9">
    <source>
        <dbReference type="Google" id="ProtNLM"/>
    </source>
</evidence>
<feature type="region of interest" description="Disordered" evidence="5">
    <location>
        <begin position="167"/>
        <end position="215"/>
    </location>
</feature>
<dbReference type="Gene3D" id="3.30.1150.10">
    <property type="match status" value="1"/>
</dbReference>
<keyword evidence="8" id="KW-1185">Reference proteome</keyword>
<evidence type="ECO:0000256" key="6">
    <source>
        <dbReference type="SAM" id="Phobius"/>
    </source>
</evidence>
<evidence type="ECO:0000256" key="5">
    <source>
        <dbReference type="SAM" id="MobiDB-lite"/>
    </source>
</evidence>
<dbReference type="SUPFAM" id="SSF74653">
    <property type="entry name" value="TolA/TonB C-terminal domain"/>
    <property type="match status" value="1"/>
</dbReference>
<evidence type="ECO:0000256" key="3">
    <source>
        <dbReference type="ARBA" id="ARBA00022989"/>
    </source>
</evidence>
<dbReference type="NCBIfam" id="NF033768">
    <property type="entry name" value="myxo_SS_tail"/>
    <property type="match status" value="1"/>
</dbReference>
<comment type="caution">
    <text evidence="7">The sequence shown here is derived from an EMBL/GenBank/DDBJ whole genome shotgun (WGS) entry which is preliminary data.</text>
</comment>
<sequence length="337" mass="35601">MSTLLSAQLVSGKAVLGTDYWGITLAADRRFKRILGNVISVLIAVLLALPFWVMDEPELTPFKPAANYALELLPVAKPAPKPVIAKPKPKPVAAAAVKKVEPVKPKPVAAPAPKPLNVQKQAEDAAAAAARRRAAAKATAAQAGVMAFSQQLAQMRDTSDSVVVSEKNLRDRGMVSSEPAETSADRLSASKNSAGHGAVGQRSVSGQQSNTGIGSHNTEELAAIPSRSTAVSGGGGGNAKPSRSLEEIQLAFDRSKTGFYAIFNRAARKDSTIRAGTVVVSLTIQPNGSVSDAKIVSSSFFNPDLKDKLLQRVRMLKFEAKSVPTFTYPNYPISYVP</sequence>
<dbReference type="RefSeq" id="WP_344939054.1">
    <property type="nucleotide sequence ID" value="NZ_BAABDM010000014.1"/>
</dbReference>
<dbReference type="NCBIfam" id="TIGR01352">
    <property type="entry name" value="tonB_Cterm"/>
    <property type="match status" value="1"/>
</dbReference>
<evidence type="ECO:0000313" key="7">
    <source>
        <dbReference type="EMBL" id="GAA4106722.1"/>
    </source>
</evidence>
<organism evidence="7 8">
    <name type="scientific">Zhongshania borealis</name>
    <dbReference type="NCBI Taxonomy" id="889488"/>
    <lineage>
        <taxon>Bacteria</taxon>
        <taxon>Pseudomonadati</taxon>
        <taxon>Pseudomonadota</taxon>
        <taxon>Gammaproteobacteria</taxon>
        <taxon>Cellvibrionales</taxon>
        <taxon>Spongiibacteraceae</taxon>
        <taxon>Zhongshania</taxon>
    </lineage>
</organism>
<keyword evidence="2 6" id="KW-0812">Transmembrane</keyword>
<name>A0ABP7XA16_9GAMM</name>
<feature type="compositionally biased region" description="Polar residues" evidence="5">
    <location>
        <begin position="202"/>
        <end position="215"/>
    </location>
</feature>
<keyword evidence="4 6" id="KW-0472">Membrane</keyword>
<gene>
    <name evidence="7" type="ORF">GCM10022414_37380</name>
</gene>
<proteinExistence type="predicted"/>
<dbReference type="Proteomes" id="UP001500392">
    <property type="component" value="Unassembled WGS sequence"/>
</dbReference>
<accession>A0ABP7XA16</accession>
<keyword evidence="3 6" id="KW-1133">Transmembrane helix</keyword>
<evidence type="ECO:0000256" key="2">
    <source>
        <dbReference type="ARBA" id="ARBA00022692"/>
    </source>
</evidence>
<reference evidence="8" key="1">
    <citation type="journal article" date="2019" name="Int. J. Syst. Evol. Microbiol.">
        <title>The Global Catalogue of Microorganisms (GCM) 10K type strain sequencing project: providing services to taxonomists for standard genome sequencing and annotation.</title>
        <authorList>
            <consortium name="The Broad Institute Genomics Platform"/>
            <consortium name="The Broad Institute Genome Sequencing Center for Infectious Disease"/>
            <person name="Wu L."/>
            <person name="Ma J."/>
        </authorList>
    </citation>
    <scope>NUCLEOTIDE SEQUENCE [LARGE SCALE GENOMIC DNA]</scope>
    <source>
        <strain evidence="8">JCM 17304</strain>
    </source>
</reference>
<dbReference type="EMBL" id="BAABDM010000014">
    <property type="protein sequence ID" value="GAA4106722.1"/>
    <property type="molecule type" value="Genomic_DNA"/>
</dbReference>
<feature type="transmembrane region" description="Helical" evidence="6">
    <location>
        <begin position="34"/>
        <end position="54"/>
    </location>
</feature>
<evidence type="ECO:0000256" key="4">
    <source>
        <dbReference type="ARBA" id="ARBA00023136"/>
    </source>
</evidence>
<comment type="subcellular location">
    <subcellularLocation>
        <location evidence="1">Membrane</location>
        <topology evidence="1">Single-pass membrane protein</topology>
    </subcellularLocation>
</comment>
<evidence type="ECO:0000313" key="8">
    <source>
        <dbReference type="Proteomes" id="UP001500392"/>
    </source>
</evidence>
<dbReference type="InterPro" id="IPR049806">
    <property type="entry name" value="MasK-like_C"/>
</dbReference>
<evidence type="ECO:0000256" key="1">
    <source>
        <dbReference type="ARBA" id="ARBA00004167"/>
    </source>
</evidence>
<dbReference type="InterPro" id="IPR006260">
    <property type="entry name" value="TonB/TolA_C"/>
</dbReference>